<feature type="transmembrane region" description="Helical" evidence="1">
    <location>
        <begin position="46"/>
        <end position="65"/>
    </location>
</feature>
<dbReference type="STRING" id="1703770.AMJ39_03285"/>
<sequence>MSVYKGKGGRAGTNANACRKQQDVEVSGWSEDENSPRRVMMRGLRYFVPVAIAAVMLAAATASAADRAVLTELFTWTS</sequence>
<keyword evidence="1" id="KW-0472">Membrane</keyword>
<evidence type="ECO:0000313" key="2">
    <source>
        <dbReference type="EMBL" id="KPJ53819.1"/>
    </source>
</evidence>
<reference evidence="2 3" key="1">
    <citation type="journal article" date="2015" name="Microbiome">
        <title>Genomic resolution of linkages in carbon, nitrogen, and sulfur cycling among widespread estuary sediment bacteria.</title>
        <authorList>
            <person name="Baker B.J."/>
            <person name="Lazar C.S."/>
            <person name="Teske A.P."/>
            <person name="Dick G.J."/>
        </authorList>
    </citation>
    <scope>NUCLEOTIDE SEQUENCE [LARGE SCALE GENOMIC DNA]</scope>
    <source>
        <strain evidence="2">DG_24</strain>
    </source>
</reference>
<keyword evidence="1" id="KW-1133">Transmembrane helix</keyword>
<evidence type="ECO:0000256" key="1">
    <source>
        <dbReference type="SAM" id="Phobius"/>
    </source>
</evidence>
<organism evidence="2 3">
    <name type="scientific">candidate division TA06 bacterium DG_24</name>
    <dbReference type="NCBI Taxonomy" id="1703770"/>
    <lineage>
        <taxon>Bacteria</taxon>
        <taxon>Bacteria division TA06</taxon>
    </lineage>
</organism>
<dbReference type="EMBL" id="LIZS01000012">
    <property type="protein sequence ID" value="KPJ53819.1"/>
    <property type="molecule type" value="Genomic_DNA"/>
</dbReference>
<accession>A0A0S7WUN1</accession>
<comment type="caution">
    <text evidence="2">The sequence shown here is derived from an EMBL/GenBank/DDBJ whole genome shotgun (WGS) entry which is preliminary data.</text>
</comment>
<evidence type="ECO:0000313" key="3">
    <source>
        <dbReference type="Proteomes" id="UP000052008"/>
    </source>
</evidence>
<dbReference type="Proteomes" id="UP000052008">
    <property type="component" value="Unassembled WGS sequence"/>
</dbReference>
<protein>
    <submittedName>
        <fullName evidence="2">Uncharacterized protein</fullName>
    </submittedName>
</protein>
<dbReference type="AlphaFoldDB" id="A0A0S7WUN1"/>
<name>A0A0S7WUN1_UNCT6</name>
<gene>
    <name evidence="2" type="ORF">AMJ39_03285</name>
</gene>
<keyword evidence="1" id="KW-0812">Transmembrane</keyword>
<proteinExistence type="predicted"/>